<reference evidence="4" key="1">
    <citation type="submission" date="2017-06" db="EMBL/GenBank/DDBJ databases">
        <title>FDA dAtabase for Regulatory Grade micrObial Sequences (FDA-ARGOS): Supporting development and validation of Infectious Disease Dx tests.</title>
        <authorList>
            <person name="Minogue T."/>
            <person name="Wolcott M."/>
            <person name="Wasieloski L."/>
            <person name="Aguilar W."/>
            <person name="Moore D."/>
            <person name="Tallon L."/>
            <person name="Sadzewicz L."/>
            <person name="Sengamalay N."/>
            <person name="Ott S."/>
            <person name="Godinez A."/>
            <person name="Nagaraj S."/>
            <person name="Nadendla S."/>
            <person name="Geyer C."/>
            <person name="Sichtig H."/>
        </authorList>
    </citation>
    <scope>NUCLEOTIDE SEQUENCE [LARGE SCALE GENOMIC DNA]</scope>
    <source>
        <strain evidence="4">FDAARGOS_289</strain>
    </source>
</reference>
<name>A0A1Z3U7W5_BREVE</name>
<keyword evidence="1" id="KW-0472">Membrane</keyword>
<evidence type="ECO:0000313" key="3">
    <source>
        <dbReference type="EMBL" id="ASE39064.1"/>
    </source>
</evidence>
<feature type="domain" description="TadE-like" evidence="2">
    <location>
        <begin position="21"/>
        <end position="53"/>
    </location>
</feature>
<dbReference type="Pfam" id="PF07811">
    <property type="entry name" value="TadE"/>
    <property type="match status" value="1"/>
</dbReference>
<evidence type="ECO:0000313" key="4">
    <source>
        <dbReference type="Proteomes" id="UP000197050"/>
    </source>
</evidence>
<dbReference type="EMBL" id="CP022048">
    <property type="protein sequence ID" value="ASE39064.1"/>
    <property type="molecule type" value="Genomic_DNA"/>
</dbReference>
<proteinExistence type="predicted"/>
<gene>
    <name evidence="3" type="ORF">CEP68_05895</name>
</gene>
<organism evidence="3 4">
    <name type="scientific">Brevundimonas vesicularis</name>
    <name type="common">Pseudomonas vesicularis</name>
    <dbReference type="NCBI Taxonomy" id="41276"/>
    <lineage>
        <taxon>Bacteria</taxon>
        <taxon>Pseudomonadati</taxon>
        <taxon>Pseudomonadota</taxon>
        <taxon>Alphaproteobacteria</taxon>
        <taxon>Caulobacterales</taxon>
        <taxon>Caulobacteraceae</taxon>
        <taxon>Brevundimonas</taxon>
    </lineage>
</organism>
<dbReference type="KEGG" id="bvc:CEP68_05895"/>
<evidence type="ECO:0000256" key="1">
    <source>
        <dbReference type="SAM" id="Phobius"/>
    </source>
</evidence>
<sequence>MAMKRFTVMPWLRLLGRDTRGVAAVEFAFLAPILILFYFSMVEFCQGYMALKRTGHVSSMVADLVSQSDSITKTDLSDVFAIGDLIMAPFSATSLTQRVSSVTRVNSTTYRVDWSVGKGVTSKLTVADAKIPSDMLEEGESVIVAEAFYDYRSPFDQVAPYVTKFSRMSYLRPRTVDVINCTGC</sequence>
<accession>A0A1Z3U7W5</accession>
<keyword evidence="1" id="KW-0812">Transmembrane</keyword>
<dbReference type="Proteomes" id="UP000197050">
    <property type="component" value="Chromosome"/>
</dbReference>
<keyword evidence="1" id="KW-1133">Transmembrane helix</keyword>
<feature type="transmembrane region" description="Helical" evidence="1">
    <location>
        <begin position="21"/>
        <end position="41"/>
    </location>
</feature>
<protein>
    <submittedName>
        <fullName evidence="3">Pilus assembly protein</fullName>
    </submittedName>
</protein>
<dbReference type="InterPro" id="IPR012495">
    <property type="entry name" value="TadE-like_dom"/>
</dbReference>
<dbReference type="AlphaFoldDB" id="A0A1Z3U7W5"/>
<evidence type="ECO:0000259" key="2">
    <source>
        <dbReference type="Pfam" id="PF07811"/>
    </source>
</evidence>